<name>A0ABR7GCA2_9FIRM</name>
<keyword evidence="2" id="KW-1185">Reference proteome</keyword>
<dbReference type="InterPro" id="IPR049725">
    <property type="entry name" value="STM3845-like"/>
</dbReference>
<dbReference type="EMBL" id="JACOPE010000001">
    <property type="protein sequence ID" value="MBC5684381.1"/>
    <property type="molecule type" value="Genomic_DNA"/>
</dbReference>
<gene>
    <name evidence="1" type="ORF">H8S40_12670</name>
</gene>
<evidence type="ECO:0000313" key="2">
    <source>
        <dbReference type="Proteomes" id="UP000631576"/>
    </source>
</evidence>
<reference evidence="1 2" key="1">
    <citation type="submission" date="2020-08" db="EMBL/GenBank/DDBJ databases">
        <title>Genome public.</title>
        <authorList>
            <person name="Liu C."/>
            <person name="Sun Q."/>
        </authorList>
    </citation>
    <scope>NUCLEOTIDE SEQUENCE [LARGE SCALE GENOMIC DNA]</scope>
    <source>
        <strain evidence="1 2">NSJ-13</strain>
    </source>
</reference>
<evidence type="ECO:0000313" key="1">
    <source>
        <dbReference type="EMBL" id="MBC5684381.1"/>
    </source>
</evidence>
<proteinExistence type="predicted"/>
<protein>
    <submittedName>
        <fullName evidence="1">Uncharacterized protein</fullName>
    </submittedName>
</protein>
<dbReference type="RefSeq" id="WP_186865354.1">
    <property type="nucleotide sequence ID" value="NZ_JACOPE010000001.1"/>
</dbReference>
<dbReference type="NCBIfam" id="NF038232">
    <property type="entry name" value="STM3845_fam"/>
    <property type="match status" value="1"/>
</dbReference>
<organism evidence="1 2">
    <name type="scientific">Ruminococcus hominis</name>
    <dbReference type="NCBI Taxonomy" id="2763065"/>
    <lineage>
        <taxon>Bacteria</taxon>
        <taxon>Bacillati</taxon>
        <taxon>Bacillota</taxon>
        <taxon>Clostridia</taxon>
        <taxon>Eubacteriales</taxon>
        <taxon>Oscillospiraceae</taxon>
        <taxon>Ruminococcus</taxon>
    </lineage>
</organism>
<comment type="caution">
    <text evidence="1">The sequence shown here is derived from an EMBL/GenBank/DDBJ whole genome shotgun (WGS) entry which is preliminary data.</text>
</comment>
<accession>A0ABR7GCA2</accession>
<sequence>MKEQNTKYNKDICKIVEEIYRQIYCKFREQYIVVFLCGGASNRDYKSLRDKVRTLLENEKKTLWYKPLKIFYPEDLLIEILNKTKDADLLSYEQFLASNSHVIVIICESAGSLVELGAFTNNEYTVDKVIAAVDKNLAKHKSFIMLGPIKYLKKRNKLNVIEYGQDELDFTKRLSRDIREKNKLSSNKNSMIELTTIVGMHYFIQLLLYFFKTLNSQELVEIIGYISDKEKVVYDDFKILFNAALKLLFQDKKIVKITGEQYSSYKLTNIGFETMKLMITECTRAGLCDRIRVELMHNEFYKSPHS</sequence>
<dbReference type="Proteomes" id="UP000631576">
    <property type="component" value="Unassembled WGS sequence"/>
</dbReference>